<gene>
    <name evidence="1" type="ORF">A2290_03060</name>
</gene>
<dbReference type="EMBL" id="MEUA01000023">
    <property type="protein sequence ID" value="OGC15237.1"/>
    <property type="molecule type" value="Genomic_DNA"/>
</dbReference>
<evidence type="ECO:0000313" key="2">
    <source>
        <dbReference type="Proteomes" id="UP000177905"/>
    </source>
</evidence>
<reference evidence="1 2" key="1">
    <citation type="journal article" date="2016" name="Nat. Commun.">
        <title>Thousands of microbial genomes shed light on interconnected biogeochemical processes in an aquifer system.</title>
        <authorList>
            <person name="Anantharaman K."/>
            <person name="Brown C.T."/>
            <person name="Hug L.A."/>
            <person name="Sharon I."/>
            <person name="Castelle C.J."/>
            <person name="Probst A.J."/>
            <person name="Thomas B.C."/>
            <person name="Singh A."/>
            <person name="Wilkins M.J."/>
            <person name="Karaoz U."/>
            <person name="Brodie E.L."/>
            <person name="Williams K.H."/>
            <person name="Hubbard S.S."/>
            <person name="Banfield J.F."/>
        </authorList>
    </citation>
    <scope>NUCLEOTIDE SEQUENCE [LARGE SCALE GENOMIC DNA]</scope>
</reference>
<dbReference type="Proteomes" id="UP000177905">
    <property type="component" value="Unassembled WGS sequence"/>
</dbReference>
<comment type="caution">
    <text evidence="1">The sequence shown here is derived from an EMBL/GenBank/DDBJ whole genome shotgun (WGS) entry which is preliminary data.</text>
</comment>
<name>A0A1F4S4D2_UNCSA</name>
<dbReference type="AlphaFoldDB" id="A0A1F4S4D2"/>
<organism evidence="1 2">
    <name type="scientific">candidate division WOR-1 bacterium RIFOXYB2_FULL_36_35</name>
    <dbReference type="NCBI Taxonomy" id="1802578"/>
    <lineage>
        <taxon>Bacteria</taxon>
        <taxon>Bacillati</taxon>
        <taxon>Saganbacteria</taxon>
    </lineage>
</organism>
<sequence>MTQTQAVKFRFTKVPTPQTGIIRFTRKPADRLFVHINPSYDEQVELTSLLTTTTSPKNPDNIIVLPSTAVPRQVLDLMGKASKINEKKFNVSQNYLKDFTAFCKFIGFTRFVGIVPDIETSPIAKQYPDVAFPVNGLTMMGNGQLYDPSAIFGEFFEKMKDSLIIVSTCENEVVFGENGGWEIKSTPWQETNVQQQELTDGESQESLEQKTMKQSEKIATLYLTERIIHLMSHLRNRSIGDNKSHNFLEFFSYAYLYNFLNCCWYIFEEDASIKTIIQKRQLKILELIDFNYSQITEDERKEIKILKRANID</sequence>
<proteinExistence type="predicted"/>
<accession>A0A1F4S4D2</accession>
<protein>
    <submittedName>
        <fullName evidence="1">Uncharacterized protein</fullName>
    </submittedName>
</protein>
<evidence type="ECO:0000313" key="1">
    <source>
        <dbReference type="EMBL" id="OGC15237.1"/>
    </source>
</evidence>